<organism evidence="3 4">
    <name type="scientific">Nocardioides iriomotensis</name>
    <dbReference type="NCBI Taxonomy" id="715784"/>
    <lineage>
        <taxon>Bacteria</taxon>
        <taxon>Bacillati</taxon>
        <taxon>Actinomycetota</taxon>
        <taxon>Actinomycetes</taxon>
        <taxon>Propionibacteriales</taxon>
        <taxon>Nocardioidaceae</taxon>
        <taxon>Nocardioides</taxon>
    </lineage>
</organism>
<keyword evidence="1" id="KW-1133">Transmembrane helix</keyword>
<evidence type="ECO:0000313" key="4">
    <source>
        <dbReference type="Proteomes" id="UP000291189"/>
    </source>
</evidence>
<protein>
    <submittedName>
        <fullName evidence="3">Pilus assembly protein</fullName>
    </submittedName>
</protein>
<dbReference type="AlphaFoldDB" id="A0A4Q5J3C2"/>
<name>A0A4Q5J3C2_9ACTN</name>
<gene>
    <name evidence="3" type="ORF">ETU37_07295</name>
</gene>
<sequence>MAVEVVILTPVLMMFVMLIAACGRYVAVQGDIQATARDAVRAASLERTVDAAHVAATRIVQQSLDDGTTCRPLGLSGFAAGGVVRVDLDCEVSYRGLGLIGLPGSVRVQTMSQAPIDIYRRTG</sequence>
<keyword evidence="1" id="KW-0812">Transmembrane</keyword>
<comment type="caution">
    <text evidence="3">The sequence shown here is derived from an EMBL/GenBank/DDBJ whole genome shotgun (WGS) entry which is preliminary data.</text>
</comment>
<dbReference type="EMBL" id="SDPU01000020">
    <property type="protein sequence ID" value="RYU13117.1"/>
    <property type="molecule type" value="Genomic_DNA"/>
</dbReference>
<feature type="transmembrane region" description="Helical" evidence="1">
    <location>
        <begin position="6"/>
        <end position="27"/>
    </location>
</feature>
<proteinExistence type="predicted"/>
<reference evidence="3 4" key="1">
    <citation type="submission" date="2019-01" db="EMBL/GenBank/DDBJ databases">
        <title>Nocardioides guangzhouensis sp. nov., an actinobacterium isolated from soil.</title>
        <authorList>
            <person name="Fu Y."/>
            <person name="Cai Y."/>
            <person name="Lin Z."/>
            <person name="Chen P."/>
        </authorList>
    </citation>
    <scope>NUCLEOTIDE SEQUENCE [LARGE SCALE GENOMIC DNA]</scope>
    <source>
        <strain evidence="3 4">NBRC 105384</strain>
    </source>
</reference>
<dbReference type="InterPro" id="IPR012495">
    <property type="entry name" value="TadE-like_dom"/>
</dbReference>
<dbReference type="OrthoDB" id="4826617at2"/>
<dbReference type="Proteomes" id="UP000291189">
    <property type="component" value="Unassembled WGS sequence"/>
</dbReference>
<accession>A0A4Q5J3C2</accession>
<evidence type="ECO:0000313" key="3">
    <source>
        <dbReference type="EMBL" id="RYU13117.1"/>
    </source>
</evidence>
<evidence type="ECO:0000256" key="1">
    <source>
        <dbReference type="SAM" id="Phobius"/>
    </source>
</evidence>
<keyword evidence="1" id="KW-0472">Membrane</keyword>
<keyword evidence="4" id="KW-1185">Reference proteome</keyword>
<feature type="domain" description="TadE-like" evidence="2">
    <location>
        <begin position="2"/>
        <end position="41"/>
    </location>
</feature>
<evidence type="ECO:0000259" key="2">
    <source>
        <dbReference type="Pfam" id="PF07811"/>
    </source>
</evidence>
<dbReference type="Pfam" id="PF07811">
    <property type="entry name" value="TadE"/>
    <property type="match status" value="1"/>
</dbReference>